<dbReference type="NCBIfam" id="TIGR00640">
    <property type="entry name" value="acid_CoA_mut_C"/>
    <property type="match status" value="1"/>
</dbReference>
<evidence type="ECO:0000256" key="2">
    <source>
        <dbReference type="ARBA" id="ARBA00008465"/>
    </source>
</evidence>
<comment type="subunit">
    <text evidence="3">Heterodimer of an alpha and a beta chain.</text>
</comment>
<dbReference type="PANTHER" id="PTHR48101">
    <property type="entry name" value="METHYLMALONYL-COA MUTASE, MITOCHONDRIAL-RELATED"/>
    <property type="match status" value="1"/>
</dbReference>
<dbReference type="InterPro" id="IPR006098">
    <property type="entry name" value="MMCoA_mutase_a_cat"/>
</dbReference>
<comment type="cofactor">
    <cofactor evidence="1">
        <name>adenosylcob(III)alamin</name>
        <dbReference type="ChEBI" id="CHEBI:18408"/>
    </cofactor>
</comment>
<dbReference type="Gene3D" id="3.20.20.240">
    <property type="entry name" value="Methylmalonyl-CoA mutase"/>
    <property type="match status" value="1"/>
</dbReference>
<dbReference type="AlphaFoldDB" id="A0A1I1IZJ7"/>
<dbReference type="GO" id="GO:0004494">
    <property type="term" value="F:methylmalonyl-CoA mutase activity"/>
    <property type="evidence" value="ECO:0007669"/>
    <property type="project" value="UniProtKB-EC"/>
</dbReference>
<dbReference type="Proteomes" id="UP000199207">
    <property type="component" value="Unassembled WGS sequence"/>
</dbReference>
<dbReference type="GO" id="GO:0046872">
    <property type="term" value="F:metal ion binding"/>
    <property type="evidence" value="ECO:0007669"/>
    <property type="project" value="UniProtKB-KW"/>
</dbReference>
<dbReference type="InterPro" id="IPR006158">
    <property type="entry name" value="Cobalamin-bd"/>
</dbReference>
<dbReference type="SUPFAM" id="SSF51703">
    <property type="entry name" value="Cobalamin (vitamin B12)-dependent enzymes"/>
    <property type="match status" value="1"/>
</dbReference>
<evidence type="ECO:0000313" key="10">
    <source>
        <dbReference type="EMBL" id="SFC41684.1"/>
    </source>
</evidence>
<evidence type="ECO:0000259" key="9">
    <source>
        <dbReference type="PROSITE" id="PS51332"/>
    </source>
</evidence>
<keyword evidence="4" id="KW-0846">Cobalamin</keyword>
<dbReference type="Pfam" id="PF01642">
    <property type="entry name" value="MM_CoA_mutase"/>
    <property type="match status" value="1"/>
</dbReference>
<dbReference type="InterPro" id="IPR016176">
    <property type="entry name" value="Cbl-dep_enz_cat"/>
</dbReference>
<dbReference type="EMBL" id="FOLM01000003">
    <property type="protein sequence ID" value="SFC41684.1"/>
    <property type="molecule type" value="Genomic_DNA"/>
</dbReference>
<keyword evidence="7" id="KW-0170">Cobalt</keyword>
<protein>
    <submittedName>
        <fullName evidence="10">(2R)-ethylmalonyl-CoA mutase</fullName>
    </submittedName>
</protein>
<dbReference type="InterPro" id="IPR006159">
    <property type="entry name" value="Acid_CoA_mut_C"/>
</dbReference>
<dbReference type="RefSeq" id="WP_093838065.1">
    <property type="nucleotide sequence ID" value="NZ_FOLM01000003.1"/>
</dbReference>
<dbReference type="NCBIfam" id="TIGR00641">
    <property type="entry name" value="acid_CoA_mut_N"/>
    <property type="match status" value="1"/>
</dbReference>
<keyword evidence="11" id="KW-1185">Reference proteome</keyword>
<evidence type="ECO:0000256" key="8">
    <source>
        <dbReference type="SAM" id="MobiDB-lite"/>
    </source>
</evidence>
<dbReference type="Pfam" id="PF02310">
    <property type="entry name" value="B12-binding"/>
    <property type="match status" value="1"/>
</dbReference>
<keyword evidence="6" id="KW-0413">Isomerase</keyword>
<dbReference type="GO" id="GO:0031419">
    <property type="term" value="F:cobalamin binding"/>
    <property type="evidence" value="ECO:0007669"/>
    <property type="project" value="UniProtKB-KW"/>
</dbReference>
<dbReference type="SUPFAM" id="SSF52242">
    <property type="entry name" value="Cobalamin (vitamin B12)-binding domain"/>
    <property type="match status" value="1"/>
</dbReference>
<evidence type="ECO:0000256" key="1">
    <source>
        <dbReference type="ARBA" id="ARBA00001922"/>
    </source>
</evidence>
<evidence type="ECO:0000313" key="11">
    <source>
        <dbReference type="Proteomes" id="UP000199207"/>
    </source>
</evidence>
<keyword evidence="5" id="KW-0479">Metal-binding</keyword>
<dbReference type="PANTHER" id="PTHR48101:SF3">
    <property type="entry name" value="COENZYME B12-DEPENDENT MUTASE"/>
    <property type="match status" value="1"/>
</dbReference>
<evidence type="ECO:0000256" key="5">
    <source>
        <dbReference type="ARBA" id="ARBA00022723"/>
    </source>
</evidence>
<evidence type="ECO:0000256" key="4">
    <source>
        <dbReference type="ARBA" id="ARBA00022628"/>
    </source>
</evidence>
<dbReference type="OrthoDB" id="9762378at2"/>
<gene>
    <name evidence="10" type="ORF">SAMN05421773_103233</name>
</gene>
<sequence length="686" mass="74256">MTSQTPDSHRPRAPQPPAPRGKDRPWLMRTYAGHSSAEASNELYRRNLAKGQTGLSVAFDLPTQTGYDPDHVLARGEVGRVGVPVAHLGDMRRLFHGIPLERMNTSMTINATAMWLLALYQVVAEEQGAEAAKLSGTTQNDIVKEYLSRGTHVFPPGPSLRLTTDTIAYTVARLPRWNPINICSYHLQEAGATPVQEIAYAMATAVAVLDAVRDCGQVAPERMGEVVGRISFFVNAGVRFVEEMCKMRAFTRIWDHLTAKRYGITDPRQRRFRYGVQVNSLGLTEAQPENNVQRIVLEMLAVTLSRDARARAVQLPAWNEALGLPRPWDQQWSLRIQQVLAEESDLLEYDDLFAGSHVVEGKTAELTDAALAEMARIEEMGGALEAVASGYLKSQLVASHARRRARIEAGEERIVGVNCHQATEPSPLTADLDTAIMTVDPDNEARVVAALGRWRDERDEQRVRRALGALKQTAAGTGNLMPATLECARAGVTTGEWAWALREVFGEYRAPTGVGGAPLAVAAADGPALAAVRRKAELTARELGVGKLRLLVGKPGLDGHSNGAEQIAVRARDCGLEVVYQGIRLTPGQIVSAAVDEDVHCVGLSILSGSHGELVPEILRRLRDAGAGDIPVVVGGIIPAADARELRDAGVAAVFTPKDFGITGIIGRIVDAIRSAHRLDPLEVPA</sequence>
<evidence type="ECO:0000256" key="3">
    <source>
        <dbReference type="ARBA" id="ARBA00011870"/>
    </source>
</evidence>
<dbReference type="STRING" id="910347.SAMN05421773_103233"/>
<dbReference type="Gene3D" id="3.40.50.280">
    <property type="entry name" value="Cobalamin-binding domain"/>
    <property type="match status" value="1"/>
</dbReference>
<accession>A0A1I1IZJ7</accession>
<proteinExistence type="inferred from homology"/>
<evidence type="ECO:0000256" key="7">
    <source>
        <dbReference type="ARBA" id="ARBA00023285"/>
    </source>
</evidence>
<dbReference type="PROSITE" id="PS51332">
    <property type="entry name" value="B12_BINDING"/>
    <property type="match status" value="1"/>
</dbReference>
<reference evidence="10 11" key="1">
    <citation type="submission" date="2016-10" db="EMBL/GenBank/DDBJ databases">
        <authorList>
            <person name="de Groot N.N."/>
        </authorList>
    </citation>
    <scope>NUCLEOTIDE SEQUENCE [LARGE SCALE GENOMIC DNA]</scope>
    <source>
        <strain evidence="10 11">CGMCC 4.5739</strain>
    </source>
</reference>
<dbReference type="CDD" id="cd02071">
    <property type="entry name" value="MM_CoA_mut_B12_BD"/>
    <property type="match status" value="1"/>
</dbReference>
<dbReference type="InterPro" id="IPR036724">
    <property type="entry name" value="Cobalamin-bd_sf"/>
</dbReference>
<name>A0A1I1IZJ7_9ACTN</name>
<feature type="region of interest" description="Disordered" evidence="8">
    <location>
        <begin position="1"/>
        <end position="25"/>
    </location>
</feature>
<evidence type="ECO:0000256" key="6">
    <source>
        <dbReference type="ARBA" id="ARBA00023235"/>
    </source>
</evidence>
<feature type="domain" description="B12-binding" evidence="9">
    <location>
        <begin position="547"/>
        <end position="676"/>
    </location>
</feature>
<comment type="similarity">
    <text evidence="2">Belongs to the methylmalonyl-CoA mutase family.</text>
</comment>
<organism evidence="10 11">
    <name type="scientific">Streptomyces aidingensis</name>
    <dbReference type="NCBI Taxonomy" id="910347"/>
    <lineage>
        <taxon>Bacteria</taxon>
        <taxon>Bacillati</taxon>
        <taxon>Actinomycetota</taxon>
        <taxon>Actinomycetes</taxon>
        <taxon>Kitasatosporales</taxon>
        <taxon>Streptomycetaceae</taxon>
        <taxon>Streptomyces</taxon>
    </lineage>
</organism>
<dbReference type="InterPro" id="IPR006099">
    <property type="entry name" value="MeMalonylCoA_mutase_a/b_cat"/>
</dbReference>